<organism evidence="3">
    <name type="scientific">Veillonella ratti</name>
    <dbReference type="NCBI Taxonomy" id="103892"/>
    <lineage>
        <taxon>Bacteria</taxon>
        <taxon>Bacillati</taxon>
        <taxon>Bacillota</taxon>
        <taxon>Negativicutes</taxon>
        <taxon>Veillonellales</taxon>
        <taxon>Veillonellaceae</taxon>
        <taxon>Veillonella</taxon>
    </lineage>
</organism>
<dbReference type="Gene3D" id="3.30.830.10">
    <property type="entry name" value="Metalloenzyme, LuxS/M16 peptidase-like"/>
    <property type="match status" value="4"/>
</dbReference>
<dbReference type="PANTHER" id="PTHR43016">
    <property type="entry name" value="PRESEQUENCE PROTEASE"/>
    <property type="match status" value="1"/>
</dbReference>
<gene>
    <name evidence="3" type="ORF">VRLFYP33_01527</name>
</gene>
<sequence length="970" mass="109353">MKEQNIYSGFKVERIETVQEISGTAYLLRHEKSGARLLYIDADDTNKVFSISFRTPPKDSTGVAHIMEHSVLCGSRKFPLKEPFVELVKGSLNTFLNAMTYPDKTMYPVASKNDKDFHNLMDVYLDAVFYPRVATDKEIVMQEGWHYELDNADDELTYKGVVYNEMKGVYSSPDSILETHMMADLFPDTTYGVDSGGNPDNIPDLTYEDFQGFYKKYYHPSNSYIFLYGKMDIEEQLKFINDEYLQNFDAITVNSEITLQKPFAEGKVTSYPYSIGTEESENGKTMHALTYVMPEISVVDSLGLDILTHALLTSPAAPLKEKLVKAGVGSDISGYFLDSVRQPIWNVTVSGSEMKEQARVQELVESELARLVKEGLDKSLLEASLNITEFALREADFGGRPIGLAYGIRVMDQWNYDKDPIQALRYEEALTQLREGLTNGYFEELIERGLLKNQHKALVSIYPEKGLQEKKEEAERAQLKEIKANMTEAEIEAIVAQTKALKARQAAPDSEEALATIPLLELSDLSPKVERVERIDSKLGDANLHFVPTQAKGINYTSFYFHLDCLDESELFYANLLSDLISRVNTTEHDYNEIAKEINMNLGGFSASISDFTKYNQRDAFTPLFIVRAKALHTKLDALVRIVSELVTKTDYTDVNRLTELIKETKAIWDTDAFRRGHTIVMNRVIAQISELGKFRDAANLGYFEQLAALAADEKALQELPQKLAAVAAKLFRPANVDINFVGEAHEFEVFKTLLTEVLPQWPNEAVEAKGLKLTKEYVNEGIVTSGKVQYVAQGGNFRDHGFKPGGAMKVLEVILRYDYLWTRIRVQGGAYGAFVNFYNNGNFVLCSYRDPNLTETLKVYSELSEYLAKFDISDREMRKYIIGTMSGLDIPLTPALRGPRAMSEYFGEATPEDAERLREQVIATRQSDIKALAEVVASVMKDSHISVMGNEQIIKKAGDIFTDIISLPQ</sequence>
<dbReference type="PANTHER" id="PTHR43016:SF13">
    <property type="entry name" value="PRESEQUENCE PROTEASE, MITOCHONDRIAL"/>
    <property type="match status" value="1"/>
</dbReference>
<dbReference type="Pfam" id="PF00675">
    <property type="entry name" value="Peptidase_M16"/>
    <property type="match status" value="1"/>
</dbReference>
<dbReference type="GO" id="GO:0016485">
    <property type="term" value="P:protein processing"/>
    <property type="evidence" value="ECO:0007669"/>
    <property type="project" value="TreeGrafter"/>
</dbReference>
<accession>A0A6N3DBH7</accession>
<evidence type="ECO:0000313" key="3">
    <source>
        <dbReference type="EMBL" id="VYU24121.1"/>
    </source>
</evidence>
<dbReference type="EMBL" id="CACRUX010000055">
    <property type="protein sequence ID" value="VYU24121.1"/>
    <property type="molecule type" value="Genomic_DNA"/>
</dbReference>
<feature type="coiled-coil region" evidence="1">
    <location>
        <begin position="469"/>
        <end position="499"/>
    </location>
</feature>
<dbReference type="Pfam" id="PF22516">
    <property type="entry name" value="PreP_C"/>
    <property type="match status" value="1"/>
</dbReference>
<dbReference type="InterPro" id="IPR011765">
    <property type="entry name" value="Pept_M16_N"/>
</dbReference>
<dbReference type="RefSeq" id="WP_156705100.1">
    <property type="nucleotide sequence ID" value="NZ_CACRUX010000055.1"/>
</dbReference>
<name>A0A6N3DBH7_9FIRM</name>
<dbReference type="InterPro" id="IPR055130">
    <property type="entry name" value="PreP_C"/>
</dbReference>
<dbReference type="FunFam" id="3.30.830.10:FF:000034">
    <property type="entry name" value="presequence protease 1, chloroplastic/mitochondrial"/>
    <property type="match status" value="1"/>
</dbReference>
<dbReference type="Pfam" id="PF05193">
    <property type="entry name" value="Peptidase_M16_C"/>
    <property type="match status" value="1"/>
</dbReference>
<evidence type="ECO:0000259" key="2">
    <source>
        <dbReference type="SMART" id="SM01264"/>
    </source>
</evidence>
<dbReference type="AlphaFoldDB" id="A0A6N3DBH7"/>
<evidence type="ECO:0000256" key="1">
    <source>
        <dbReference type="SAM" id="Coils"/>
    </source>
</evidence>
<dbReference type="SUPFAM" id="SSF63411">
    <property type="entry name" value="LuxS/MPP-like metallohydrolase"/>
    <property type="match status" value="4"/>
</dbReference>
<dbReference type="InterPro" id="IPR011249">
    <property type="entry name" value="Metalloenz_LuxS/M16"/>
</dbReference>
<dbReference type="InterPro" id="IPR013578">
    <property type="entry name" value="Peptidase_M16C_assoc"/>
</dbReference>
<dbReference type="GO" id="GO:0004222">
    <property type="term" value="F:metalloendopeptidase activity"/>
    <property type="evidence" value="ECO:0007669"/>
    <property type="project" value="TreeGrafter"/>
</dbReference>
<feature type="domain" description="Peptidase M16C associated" evidence="2">
    <location>
        <begin position="461"/>
        <end position="710"/>
    </location>
</feature>
<reference evidence="3" key="1">
    <citation type="submission" date="2019-11" db="EMBL/GenBank/DDBJ databases">
        <authorList>
            <person name="Feng L."/>
        </authorList>
    </citation>
    <scope>NUCLEOTIDE SEQUENCE</scope>
    <source>
        <strain evidence="3">VrattiLFYP33</strain>
    </source>
</reference>
<dbReference type="Pfam" id="PF08367">
    <property type="entry name" value="M16C_assoc"/>
    <property type="match status" value="1"/>
</dbReference>
<dbReference type="InterPro" id="IPR007863">
    <property type="entry name" value="Peptidase_M16_C"/>
</dbReference>
<proteinExistence type="predicted"/>
<keyword evidence="1" id="KW-0175">Coiled coil</keyword>
<dbReference type="GO" id="GO:0046872">
    <property type="term" value="F:metal ion binding"/>
    <property type="evidence" value="ECO:0007669"/>
    <property type="project" value="InterPro"/>
</dbReference>
<protein>
    <submittedName>
        <fullName evidence="3">Peptidase M16C associated</fullName>
    </submittedName>
</protein>
<dbReference type="SMART" id="SM01264">
    <property type="entry name" value="M16C_associated"/>
    <property type="match status" value="1"/>
</dbReference>